<feature type="compositionally biased region" description="Low complexity" evidence="1">
    <location>
        <begin position="47"/>
        <end position="57"/>
    </location>
</feature>
<protein>
    <submittedName>
        <fullName evidence="2">Uncharacterized protein</fullName>
    </submittedName>
</protein>
<feature type="region of interest" description="Disordered" evidence="1">
    <location>
        <begin position="233"/>
        <end position="268"/>
    </location>
</feature>
<feature type="compositionally biased region" description="Acidic residues" evidence="1">
    <location>
        <begin position="1625"/>
        <end position="1639"/>
    </location>
</feature>
<feature type="region of interest" description="Disordered" evidence="1">
    <location>
        <begin position="1220"/>
        <end position="1244"/>
    </location>
</feature>
<feature type="region of interest" description="Disordered" evidence="1">
    <location>
        <begin position="37"/>
        <end position="57"/>
    </location>
</feature>
<feature type="region of interest" description="Disordered" evidence="1">
    <location>
        <begin position="1924"/>
        <end position="2011"/>
    </location>
</feature>
<feature type="compositionally biased region" description="Polar residues" evidence="1">
    <location>
        <begin position="242"/>
        <end position="252"/>
    </location>
</feature>
<feature type="compositionally biased region" description="Basic and acidic residues" evidence="1">
    <location>
        <begin position="1924"/>
        <end position="1941"/>
    </location>
</feature>
<name>A0A1A8VMW4_PLAOA</name>
<feature type="compositionally biased region" description="Acidic residues" evidence="1">
    <location>
        <begin position="2080"/>
        <end position="2122"/>
    </location>
</feature>
<feature type="compositionally biased region" description="Basic and acidic residues" evidence="1">
    <location>
        <begin position="1965"/>
        <end position="1976"/>
    </location>
</feature>
<feature type="compositionally biased region" description="Basic and acidic residues" evidence="1">
    <location>
        <begin position="1611"/>
        <end position="1624"/>
    </location>
</feature>
<evidence type="ECO:0000256" key="1">
    <source>
        <dbReference type="SAM" id="MobiDB-lite"/>
    </source>
</evidence>
<feature type="compositionally biased region" description="Basic and acidic residues" evidence="1">
    <location>
        <begin position="2123"/>
        <end position="2169"/>
    </location>
</feature>
<feature type="compositionally biased region" description="Basic and acidic residues" evidence="1">
    <location>
        <begin position="1983"/>
        <end position="2000"/>
    </location>
</feature>
<evidence type="ECO:0000313" key="2">
    <source>
        <dbReference type="EMBL" id="SBS81919.1"/>
    </source>
</evidence>
<feature type="region of interest" description="Disordered" evidence="1">
    <location>
        <begin position="1596"/>
        <end position="1639"/>
    </location>
</feature>
<evidence type="ECO:0000313" key="3">
    <source>
        <dbReference type="Proteomes" id="UP000078560"/>
    </source>
</evidence>
<dbReference type="Proteomes" id="UP000078560">
    <property type="component" value="Unassembled WGS sequence"/>
</dbReference>
<feature type="compositionally biased region" description="Basic and acidic residues" evidence="1">
    <location>
        <begin position="364"/>
        <end position="382"/>
    </location>
</feature>
<feature type="compositionally biased region" description="Basic and acidic residues" evidence="1">
    <location>
        <begin position="253"/>
        <end position="268"/>
    </location>
</feature>
<sequence>MHNSPKTEISKNSFNFFGTFYSKYAKKNNNDDVISSEKFSENKNTPNSSNNFGKSNKNITSNLFTEGEHEYDSNNNLYNSVKLFYDPITFENNETKNNTVLDKNYYTIAHASVFPTEEYSSSSQKKKYEHENGTQRMLQNGRQSKNLFDEDDYIDRSYPENVNICSDDDISEKYKRLSNSSKLLESFNNAEYNDEYDTFDIFGINKPRIKKESPLSSGWDWQNAGKMDKSEEIRGNDYSAGNDENGQNNQSDENVHAEEGTKEKRREDDVVDKRLVIKVEEDAPEVECKLMEQLNVEEGETVDRSVVQKVGKNTGQKGGQILEQKDNGENTAKHTYDEKTYYYEKFLLKNFFSKISKFISNNNEEEKYEEKGDGVEGDREENSPNFTQLCGSLNSYNSPYELKEYFDSRETKYSGKKLKGSGGKYRGGSVEQYNNWENMQDSENKYKYSIDGSYKQIDALMNGKNERDDKDLIFNTQKGSFENIREENKSDYNIVKSFQYATSLEKANIEYGSDSGGNSGGVRNCIVLPNEEKCKSAGMDRRRGKGGNTCVVGNVNICDERMASNQKGYHFNDYLQNKHMLMQHSKYFPNKNYLTLRRDSCDVVRSKESIQKYYSMLQKLPKKESPNICISDDNRDGSCFPPLKNVSDRENCLFGSKEAVRDVGTNSSPLSSKRSCYQSKLNYDGGMVGDGAGVSEDNGNKGTHFNYAFVKNRVLKNELNVVVKGRQNSTKCVNECGYGKSVEKTSSGNSPLFGKQTLKKQIFHKGNEEMCKINKKHDFFDYNICNREGQIITYGGEKKNKKASINEDDCACCDVGAGKGKRGEMFGVAYKELVEGEEVEDAEEAEMVVEVEDEINNRLDHKGRNGNSPFTRGKYGGQFGSQRKDNCYFGFKETHLNGSLMDGGKKPLEEGNKTPNVAEEKFSFGCEQFGLKNNLIGNSMYRNVNSRNLLKSSYENIGKENLSNSMRKNYFDYKLKENNNNMEVEKGARILQDHMISNHVKGTFISLPNINNMNEHNMCKKKDLYYYYNRNKSEDKFSLKKVLDKPNYSNRIVRSHTAEPISSAVASMSASISASVSAAPASAVAAVAPGTVSCAGVTSGDCWSRQKLSVSKKIEIVKKTENICKRNIIEPSRFIMVPNEFMESFNNSSFQNNNLYFPQSKLHGFDMVHKSKSAIAPNKLNLMAMEKKKGKFLPNNIIDVDKMHEKKYMYYKKVNAGCKKQSGSNSHSGSESNSGNNDISGNKSNNRVSNIIDLDVLHERKYATLYGKAAGGGGEYDTKKEKRMMICNNSILNYYNEVGSRGGNYNPLLYPENRRGKLGNCIIDVDKVYESKFLPYDHSVSKNGGKIGFTNGSGSNSSMQMERRKGENGHNHLLDMERVARTCNHHKMIIDKYRNNVFSKHTLDIVPPVGRYKNASEYNFLNENCIIPFSQKDVIRNKGGRNSLFYNYQVAHDGMGGNSEGEIGERIHSDLPNVMQGGMGVPFGRGIGSKSTSGLGRRKIIRENDMFNRKMSYPKRKNLHADFVNHYNKSKVTEIIEDPNEYYIYGKYNVCKGKNKNLKHGKYRYNEDSLCNKNELEKITQIENIISKRMKLGKIRRQGGSNNLNRRRHHDRGEHIEEHDNDYDKEYEDGEDGVKGDEEDNEYYNNIEFDRIKVDNILAGTINLENKNESIINNILELERRKYTINCIMEKLRRNENECEYINDIEKEIKGNINPTIYDLYSDKAAYNIYNTKMCVNYFLEDKMLSPENKEFIKNFFVEEQTKNIYFVQVFKKKKNTKKGNNVKNGKNNSSSRTMGDMKKVQTSNGTSAAVLGTSLGVKESRDDDGILVRNTEVCDSVGNSHGVAPVVTKEEKSSIVATPSIKPCMEEENEKKYDVEDTSELLEEEKEVKGKCKNESKMNYFNYQLNFIKRKFCSFEKDENKKENAFSVDKKEKEEAKSNEVETPDGENPVLPLLSDDYTNGVSKNEEKGDQDGNVDHVNCTVEEKNKDPHNNEDETGDHYEDDDFEEEQPHLIKQVIGMSIDKEIEENKRVIEPSVEYEEQDINEETVLNEEHKFGSFPMQQHMYSVLKNAESHIIHMEDDDDDEEDNDEYDDDDDEEEEEEEEEDDELDEDEEDEEDEHEGDGKEEGKNNTEAVEAHGMEEGKTTCEETKPKHMLEEKGGGAAEEEGKRVVHPFNAKHIYVKTEWKEEKKEDEAVGAGGGSSILEGSKLVCIDQDEKDKEQRKIEDVIEIFEEEQNQKKGSINVKIEDEFEEVIEKRSCTKYRNKHNYGLLGVSNNNESETKYGYENVKKEYVASEQYGRGTMLTRCKKEDDEYGEEDEEINAAVKTFKYKNYLEETNLKRDTNGNGIYNMKEDNLSKNVLTTNSNTFGNINGSNVFIKDMVHENNQYVHDYCDIEDSMKYKMLQQKEKNRIEKIKKKIKKNKKLTKEDLKLLSELLHHKFLLNEINAIGNYEVNCKNCFDIIELEEYKMRKDVLNMYCDCLSLGLTAQEREFLNEFQLFMPDINIMDDKNILYILRHSKNETKCVFKYFLGKKDKPQLPA</sequence>
<feature type="region of interest" description="Disordered" evidence="1">
    <location>
        <begin position="2072"/>
        <end position="2169"/>
    </location>
</feature>
<feature type="region of interest" description="Disordered" evidence="1">
    <location>
        <begin position="1778"/>
        <end position="1804"/>
    </location>
</feature>
<feature type="region of interest" description="Disordered" evidence="1">
    <location>
        <begin position="364"/>
        <end position="384"/>
    </location>
</feature>
<organism evidence="2 3">
    <name type="scientific">Plasmodium ovale curtisi</name>
    <dbReference type="NCBI Taxonomy" id="864141"/>
    <lineage>
        <taxon>Eukaryota</taxon>
        <taxon>Sar</taxon>
        <taxon>Alveolata</taxon>
        <taxon>Apicomplexa</taxon>
        <taxon>Aconoidasida</taxon>
        <taxon>Haemosporida</taxon>
        <taxon>Plasmodiidae</taxon>
        <taxon>Plasmodium</taxon>
        <taxon>Plasmodium (Plasmodium)</taxon>
    </lineage>
</organism>
<feature type="compositionally biased region" description="Low complexity" evidence="1">
    <location>
        <begin position="1779"/>
        <end position="1789"/>
    </location>
</feature>
<dbReference type="EMBL" id="FLQU01000195">
    <property type="protein sequence ID" value="SBS81919.1"/>
    <property type="molecule type" value="Genomic_DNA"/>
</dbReference>
<proteinExistence type="predicted"/>
<reference evidence="3" key="1">
    <citation type="submission" date="2016-05" db="EMBL/GenBank/DDBJ databases">
        <authorList>
            <person name="Naeem Raeece"/>
        </authorList>
    </citation>
    <scope>NUCLEOTIDE SEQUENCE [LARGE SCALE GENOMIC DNA]</scope>
</reference>
<accession>A0A1A8VMW4</accession>
<dbReference type="VEuPathDB" id="PlasmoDB:PocGH01_07017700"/>
<feature type="compositionally biased region" description="Low complexity" evidence="1">
    <location>
        <begin position="1222"/>
        <end position="1244"/>
    </location>
</feature>
<gene>
    <name evidence="2" type="ORF">POVCU2_0012750</name>
</gene>